<name>A0A3B0YSK4_9ZZZZ</name>
<protein>
    <recommendedName>
        <fullName evidence="2">DUF3015 domain-containing protein</fullName>
    </recommendedName>
</protein>
<reference evidence="1" key="1">
    <citation type="submission" date="2018-06" db="EMBL/GenBank/DDBJ databases">
        <authorList>
            <person name="Zhirakovskaya E."/>
        </authorList>
    </citation>
    <scope>NUCLEOTIDE SEQUENCE</scope>
</reference>
<proteinExistence type="predicted"/>
<dbReference type="Pfam" id="PF11220">
    <property type="entry name" value="DUF3015"/>
    <property type="match status" value="1"/>
</dbReference>
<evidence type="ECO:0008006" key="2">
    <source>
        <dbReference type="Google" id="ProtNLM"/>
    </source>
</evidence>
<gene>
    <name evidence="1" type="ORF">MNBD_GAMMA14-191</name>
</gene>
<dbReference type="InterPro" id="IPR021383">
    <property type="entry name" value="DUF3015"/>
</dbReference>
<organism evidence="1">
    <name type="scientific">hydrothermal vent metagenome</name>
    <dbReference type="NCBI Taxonomy" id="652676"/>
    <lineage>
        <taxon>unclassified sequences</taxon>
        <taxon>metagenomes</taxon>
        <taxon>ecological metagenomes</taxon>
    </lineage>
</organism>
<accession>A0A3B0YSK4</accession>
<dbReference type="EMBL" id="UOFM01000263">
    <property type="protein sequence ID" value="VAW78457.1"/>
    <property type="molecule type" value="Genomic_DNA"/>
</dbReference>
<dbReference type="AlphaFoldDB" id="A0A3B0YSK4"/>
<sequence length="158" mass="16097">MKKTILAMTLLAGTSTAFAAADSGSGCGVGAMIFEGQSGVAPHVLAATTNGTLGNQTFGMTSGTLGCDVDQPISIAAADFLDNNMEKVARDMATGSGESLDTLANLMGISTRDSSHFKAVSHAQFAAIFSSNSVHSSDVIAALNQVMKQDDVLAKYAS</sequence>
<evidence type="ECO:0000313" key="1">
    <source>
        <dbReference type="EMBL" id="VAW78457.1"/>
    </source>
</evidence>